<evidence type="ECO:0000256" key="2">
    <source>
        <dbReference type="SAM" id="SignalP"/>
    </source>
</evidence>
<feature type="compositionally biased region" description="Basic residues" evidence="1">
    <location>
        <begin position="294"/>
        <end position="303"/>
    </location>
</feature>
<feature type="compositionally biased region" description="Basic and acidic residues" evidence="1">
    <location>
        <begin position="275"/>
        <end position="293"/>
    </location>
</feature>
<evidence type="ECO:0000313" key="4">
    <source>
        <dbReference type="Proteomes" id="UP000004633"/>
    </source>
</evidence>
<dbReference type="AlphaFoldDB" id="E7N564"/>
<name>E7N564_9FIRM</name>
<dbReference type="STRING" id="749551.HMPREF9555_02159"/>
<organism evidence="3 4">
    <name type="scientific">Selenomonas artemidis F0399</name>
    <dbReference type="NCBI Taxonomy" id="749551"/>
    <lineage>
        <taxon>Bacteria</taxon>
        <taxon>Bacillati</taxon>
        <taxon>Bacillota</taxon>
        <taxon>Negativicutes</taxon>
        <taxon>Selenomonadales</taxon>
        <taxon>Selenomonadaceae</taxon>
        <taxon>Selenomonas</taxon>
    </lineage>
</organism>
<feature type="compositionally biased region" description="Acidic residues" evidence="1">
    <location>
        <begin position="58"/>
        <end position="69"/>
    </location>
</feature>
<feature type="compositionally biased region" description="Basic and acidic residues" evidence="1">
    <location>
        <begin position="41"/>
        <end position="57"/>
    </location>
</feature>
<feature type="region of interest" description="Disordered" evidence="1">
    <location>
        <begin position="268"/>
        <end position="303"/>
    </location>
</feature>
<gene>
    <name evidence="3" type="ORF">HMPREF9555_02159</name>
</gene>
<evidence type="ECO:0000313" key="3">
    <source>
        <dbReference type="EMBL" id="EFW28717.1"/>
    </source>
</evidence>
<protein>
    <submittedName>
        <fullName evidence="3">Uncharacterized protein</fullName>
    </submittedName>
</protein>
<dbReference type="RefSeq" id="WP_009350806.1">
    <property type="nucleotide sequence ID" value="NZ_GL638158.1"/>
</dbReference>
<dbReference type="HOGENOM" id="CLU_917960_0_0_9"/>
<feature type="region of interest" description="Disordered" evidence="1">
    <location>
        <begin position="28"/>
        <end position="120"/>
    </location>
</feature>
<feature type="signal peptide" evidence="2">
    <location>
        <begin position="1"/>
        <end position="23"/>
    </location>
</feature>
<dbReference type="EMBL" id="AECV01000061">
    <property type="protein sequence ID" value="EFW28717.1"/>
    <property type="molecule type" value="Genomic_DNA"/>
</dbReference>
<dbReference type="Proteomes" id="UP000004633">
    <property type="component" value="Unassembled WGS sequence"/>
</dbReference>
<keyword evidence="4" id="KW-1185">Reference proteome</keyword>
<feature type="chain" id="PRO_5003219477" evidence="2">
    <location>
        <begin position="24"/>
        <end position="303"/>
    </location>
</feature>
<sequence length="303" mass="33842">MQTKSFAYLLAAGILLLPVCGIAAEKSESHTVTTAEETSADEAKNDAPASEDKKLAEEMDELGGEVEEPQDTRVKQNGKESGQDSTEEKSTVSSDEHGARADAAHETDAPPTKDDRPVGYAYVGDKDAWQSAMAADRTADTEDEDEINAAVDEVTAEIEKLIDKIYEVNPHLKAPTLAEGHWVFVEGDERRGWFVDRGKMHRNKDGTISYWQLILYNELGRAQFARAMHDEDYKELRYTLQQRVIDLKKNTVSTYAVIAVGADEKELAHSTRNGEPAEIRPDTMAEKERDTVKKLAHRMKFKQ</sequence>
<evidence type="ECO:0000256" key="1">
    <source>
        <dbReference type="SAM" id="MobiDB-lite"/>
    </source>
</evidence>
<comment type="caution">
    <text evidence="3">The sequence shown here is derived from an EMBL/GenBank/DDBJ whole genome shotgun (WGS) entry which is preliminary data.</text>
</comment>
<reference evidence="3 4" key="1">
    <citation type="submission" date="2010-08" db="EMBL/GenBank/DDBJ databases">
        <authorList>
            <person name="Weinstock G."/>
            <person name="Sodergren E."/>
            <person name="Clifton S."/>
            <person name="Fulton L."/>
            <person name="Fulton B."/>
            <person name="Courtney L."/>
            <person name="Fronick C."/>
            <person name="Harrison M."/>
            <person name="Strong C."/>
            <person name="Farmer C."/>
            <person name="Delahaunty K."/>
            <person name="Markovic C."/>
            <person name="Hall O."/>
            <person name="Minx P."/>
            <person name="Tomlinson C."/>
            <person name="Mitreva M."/>
            <person name="Hou S."/>
            <person name="Chen J."/>
            <person name="Wollam A."/>
            <person name="Pepin K.H."/>
            <person name="Johnson M."/>
            <person name="Bhonagiri V."/>
            <person name="Zhang X."/>
            <person name="Suruliraj S."/>
            <person name="Warren W."/>
            <person name="Chinwalla A."/>
            <person name="Mardis E.R."/>
            <person name="Wilson R.K."/>
        </authorList>
    </citation>
    <scope>NUCLEOTIDE SEQUENCE [LARGE SCALE GENOMIC DNA]</scope>
    <source>
        <strain evidence="3 4">F0399</strain>
    </source>
</reference>
<accession>E7N564</accession>
<keyword evidence="2" id="KW-0732">Signal</keyword>
<feature type="compositionally biased region" description="Basic and acidic residues" evidence="1">
    <location>
        <begin position="70"/>
        <end position="117"/>
    </location>
</feature>
<proteinExistence type="predicted"/>